<dbReference type="GO" id="GO:0009414">
    <property type="term" value="P:response to water deprivation"/>
    <property type="evidence" value="ECO:0007669"/>
    <property type="project" value="UniProtKB-ARBA"/>
</dbReference>
<dbReference type="AlphaFoldDB" id="A0AAV8U279"/>
<dbReference type="InterPro" id="IPR012394">
    <property type="entry name" value="Aldehyde_DH_NAD(P)"/>
</dbReference>
<evidence type="ECO:0000256" key="5">
    <source>
        <dbReference type="PIRNR" id="PIRNR036492"/>
    </source>
</evidence>
<dbReference type="GO" id="GO:0004029">
    <property type="term" value="F:aldehyde dehydrogenase (NAD+) activity"/>
    <property type="evidence" value="ECO:0007669"/>
    <property type="project" value="UniProtKB-EC"/>
</dbReference>
<evidence type="ECO:0000256" key="1">
    <source>
        <dbReference type="ARBA" id="ARBA00009986"/>
    </source>
</evidence>
<evidence type="ECO:0000256" key="2">
    <source>
        <dbReference type="ARBA" id="ARBA00023002"/>
    </source>
</evidence>
<dbReference type="PIRSF" id="PIRSF036492">
    <property type="entry name" value="ALDH"/>
    <property type="match status" value="1"/>
</dbReference>
<evidence type="ECO:0000313" key="8">
    <source>
        <dbReference type="EMBL" id="KAJ8773335.1"/>
    </source>
</evidence>
<dbReference type="PANTHER" id="PTHR43570">
    <property type="entry name" value="ALDEHYDE DEHYDROGENASE"/>
    <property type="match status" value="1"/>
</dbReference>
<dbReference type="GO" id="GO:0005737">
    <property type="term" value="C:cytoplasm"/>
    <property type="evidence" value="ECO:0007669"/>
    <property type="project" value="TreeGrafter"/>
</dbReference>
<dbReference type="InterPro" id="IPR016162">
    <property type="entry name" value="Ald_DH_N"/>
</dbReference>
<dbReference type="EMBL" id="JAIWQS010000002">
    <property type="protein sequence ID" value="KAJ8773335.1"/>
    <property type="molecule type" value="Genomic_DNA"/>
</dbReference>
<evidence type="ECO:0000256" key="3">
    <source>
        <dbReference type="ARBA" id="ARBA00023027"/>
    </source>
</evidence>
<comment type="similarity">
    <text evidence="1 5">Belongs to the aldehyde dehydrogenase family.</text>
</comment>
<dbReference type="InterPro" id="IPR016161">
    <property type="entry name" value="Ald_DH/histidinol_DH"/>
</dbReference>
<gene>
    <name evidence="8" type="ORF">K2173_028512</name>
</gene>
<dbReference type="Proteomes" id="UP001159364">
    <property type="component" value="Linkage Group LG02"/>
</dbReference>
<evidence type="ECO:0000313" key="9">
    <source>
        <dbReference type="Proteomes" id="UP001159364"/>
    </source>
</evidence>
<dbReference type="Gene3D" id="3.40.309.10">
    <property type="entry name" value="Aldehyde Dehydrogenase, Chain A, domain 2"/>
    <property type="match status" value="1"/>
</dbReference>
<dbReference type="PANTHER" id="PTHR43570:SF16">
    <property type="entry name" value="ALDEHYDE DEHYDROGENASE TYPE III, ISOFORM Q"/>
    <property type="match status" value="1"/>
</dbReference>
<dbReference type="GO" id="GO:0006081">
    <property type="term" value="P:aldehyde metabolic process"/>
    <property type="evidence" value="ECO:0007669"/>
    <property type="project" value="InterPro"/>
</dbReference>
<dbReference type="FunFam" id="3.40.605.10:FF:000004">
    <property type="entry name" value="Aldehyde dehydrogenase"/>
    <property type="match status" value="1"/>
</dbReference>
<dbReference type="GO" id="GO:0009737">
    <property type="term" value="P:response to abscisic acid"/>
    <property type="evidence" value="ECO:0007669"/>
    <property type="project" value="UniProtKB-ARBA"/>
</dbReference>
<evidence type="ECO:0000259" key="7">
    <source>
        <dbReference type="Pfam" id="PF00171"/>
    </source>
</evidence>
<organism evidence="8 9">
    <name type="scientific">Erythroxylum novogranatense</name>
    <dbReference type="NCBI Taxonomy" id="1862640"/>
    <lineage>
        <taxon>Eukaryota</taxon>
        <taxon>Viridiplantae</taxon>
        <taxon>Streptophyta</taxon>
        <taxon>Embryophyta</taxon>
        <taxon>Tracheophyta</taxon>
        <taxon>Spermatophyta</taxon>
        <taxon>Magnoliopsida</taxon>
        <taxon>eudicotyledons</taxon>
        <taxon>Gunneridae</taxon>
        <taxon>Pentapetalae</taxon>
        <taxon>rosids</taxon>
        <taxon>fabids</taxon>
        <taxon>Malpighiales</taxon>
        <taxon>Erythroxylaceae</taxon>
        <taxon>Erythroxylum</taxon>
    </lineage>
</organism>
<accession>A0AAV8U279</accession>
<feature type="domain" description="Aldehyde dehydrogenase" evidence="7">
    <location>
        <begin position="23"/>
        <end position="443"/>
    </location>
</feature>
<dbReference type="InterPro" id="IPR016163">
    <property type="entry name" value="Ald_DH_C"/>
</dbReference>
<keyword evidence="2 5" id="KW-0560">Oxidoreductase</keyword>
<dbReference type="Gene3D" id="3.40.605.10">
    <property type="entry name" value="Aldehyde Dehydrogenase, Chain A, domain 1"/>
    <property type="match status" value="1"/>
</dbReference>
<comment type="caution">
    <text evidence="8">The sequence shown here is derived from an EMBL/GenBank/DDBJ whole genome shotgun (WGS) entry which is preliminary data.</text>
</comment>
<proteinExistence type="inferred from homology"/>
<evidence type="ECO:0000256" key="6">
    <source>
        <dbReference type="PIRSR" id="PIRSR036492-1"/>
    </source>
</evidence>
<comment type="catalytic activity">
    <reaction evidence="4">
        <text>an aldehyde + NAD(+) + H2O = a carboxylate + NADH + 2 H(+)</text>
        <dbReference type="Rhea" id="RHEA:16185"/>
        <dbReference type="ChEBI" id="CHEBI:15377"/>
        <dbReference type="ChEBI" id="CHEBI:15378"/>
        <dbReference type="ChEBI" id="CHEBI:17478"/>
        <dbReference type="ChEBI" id="CHEBI:29067"/>
        <dbReference type="ChEBI" id="CHEBI:57540"/>
        <dbReference type="ChEBI" id="CHEBI:57945"/>
        <dbReference type="EC" id="1.2.1.3"/>
    </reaction>
</comment>
<dbReference type="InterPro" id="IPR015590">
    <property type="entry name" value="Aldehyde_DH_dom"/>
</dbReference>
<name>A0AAV8U279_9ROSI</name>
<reference evidence="8 9" key="1">
    <citation type="submission" date="2021-09" db="EMBL/GenBank/DDBJ databases">
        <title>Genomic insights and catalytic innovation underlie evolution of tropane alkaloids biosynthesis.</title>
        <authorList>
            <person name="Wang Y.-J."/>
            <person name="Tian T."/>
            <person name="Huang J.-P."/>
            <person name="Huang S.-X."/>
        </authorList>
    </citation>
    <scope>NUCLEOTIDE SEQUENCE [LARGE SCALE GENOMIC DNA]</scope>
    <source>
        <strain evidence="8">KIB-2018</strain>
        <tissue evidence="8">Leaf</tissue>
    </source>
</reference>
<protein>
    <recommendedName>
        <fullName evidence="5">Aldehyde dehydrogenase</fullName>
    </recommendedName>
</protein>
<feature type="active site" evidence="6">
    <location>
        <position position="255"/>
    </location>
</feature>
<dbReference type="FunFam" id="3.40.309.10:FF:000003">
    <property type="entry name" value="Aldehyde dehydrogenase"/>
    <property type="match status" value="1"/>
</dbReference>
<sequence>MAAEKKVVFDSEAAGSMMNDLRGTFASGRTRSYEWRVSQLKSMEKMLNDCEKDIVDALTQDLSKPELESTLYEIGMLKNSLRVTIKELKRWMKPEKAKTPVTIFPSSGEIVSEPFGVVLIISAWNYPILLSLDPLIGAIAAGNSMVLKPSEIAPASSSLLAKIVPQYLDASSIRVVEGAVGETSALLEQKWDKIFYTGSGRIGRIVMAAAAKHLTPVVLELGGKCPVVVDSGIDVQVTARRIISGKWGCNNGQACISPDYILTTKEFAPNLLDNLKEEIERFYGKKPLESKDLSRIVNSNHFDRMAKLLDDVKVSGKIVYGGERDKEKLRIAPTILLDVPEDSLIMNEEIFGPLLPIITVNKIEDSFDVINLGTKPLAAYLFTQNKKLKEEFVMSVSAGGLVVNDTTIHLAVHTLPFGGVGESGTGSYHGKFSFDAFSHKKAVVYRGFVGDAPIRYPPYTRGKLALMKALLAGDVWALIKALFGLSKTKQD</sequence>
<evidence type="ECO:0000256" key="4">
    <source>
        <dbReference type="ARBA" id="ARBA00049194"/>
    </source>
</evidence>
<dbReference type="Pfam" id="PF00171">
    <property type="entry name" value="Aldedh"/>
    <property type="match status" value="1"/>
</dbReference>
<feature type="active site" evidence="6">
    <location>
        <position position="220"/>
    </location>
</feature>
<keyword evidence="9" id="KW-1185">Reference proteome</keyword>
<dbReference type="SUPFAM" id="SSF53720">
    <property type="entry name" value="ALDH-like"/>
    <property type="match status" value="1"/>
</dbReference>
<keyword evidence="3" id="KW-0520">NAD</keyword>